<dbReference type="Gene3D" id="2.130.10.10">
    <property type="entry name" value="YVTN repeat-like/Quinoprotein amine dehydrogenase"/>
    <property type="match status" value="1"/>
</dbReference>
<dbReference type="SUPFAM" id="SSF51004">
    <property type="entry name" value="C-terminal (heme d1) domain of cytochrome cd1-nitrite reductase"/>
    <property type="match status" value="1"/>
</dbReference>
<accession>F8FQD6</accession>
<dbReference type="KEGG" id="pms:KNP414_00593"/>
<dbReference type="EMBL" id="CP002869">
    <property type="protein sequence ID" value="AEI39197.1"/>
    <property type="molecule type" value="Genomic_DNA"/>
</dbReference>
<dbReference type="Pfam" id="PF10282">
    <property type="entry name" value="Lactonase"/>
    <property type="match status" value="1"/>
</dbReference>
<dbReference type="PANTHER" id="PTHR30344:SF1">
    <property type="entry name" value="6-PHOSPHOGLUCONOLACTONASE"/>
    <property type="match status" value="1"/>
</dbReference>
<dbReference type="PANTHER" id="PTHR30344">
    <property type="entry name" value="6-PHOSPHOGLUCONOLACTONASE-RELATED"/>
    <property type="match status" value="1"/>
</dbReference>
<organism evidence="2 3">
    <name type="scientific">Paenibacillus mucilaginosus (strain KNP414)</name>
    <dbReference type="NCBI Taxonomy" id="1036673"/>
    <lineage>
        <taxon>Bacteria</taxon>
        <taxon>Bacillati</taxon>
        <taxon>Bacillota</taxon>
        <taxon>Bacilli</taxon>
        <taxon>Bacillales</taxon>
        <taxon>Paenibacillaceae</taxon>
        <taxon>Paenibacillus</taxon>
    </lineage>
</organism>
<dbReference type="Proteomes" id="UP000006620">
    <property type="component" value="Chromosome"/>
</dbReference>
<dbReference type="PATRIC" id="fig|1036673.3.peg.523"/>
<reference evidence="2 3" key="2">
    <citation type="journal article" date="2013" name="Genome Announc.">
        <title>Genome Sequence of Growth-Improving Paenibacillus mucilaginosus Strain KNP414.</title>
        <authorList>
            <person name="Lu J.J."/>
            <person name="Wang J.F."/>
            <person name="Hu X.F."/>
        </authorList>
    </citation>
    <scope>NUCLEOTIDE SEQUENCE [LARGE SCALE GENOMIC DNA]</scope>
    <source>
        <strain evidence="2 3">KNP414</strain>
    </source>
</reference>
<dbReference type="InterPro" id="IPR019405">
    <property type="entry name" value="Lactonase_7-beta_prop"/>
</dbReference>
<evidence type="ECO:0000313" key="2">
    <source>
        <dbReference type="EMBL" id="AEI39197.1"/>
    </source>
</evidence>
<name>F8FQD6_PAEMK</name>
<dbReference type="InterPro" id="IPR011048">
    <property type="entry name" value="Haem_d1_sf"/>
</dbReference>
<dbReference type="InterPro" id="IPR015943">
    <property type="entry name" value="WD40/YVTN_repeat-like_dom_sf"/>
</dbReference>
<proteinExistence type="inferred from homology"/>
<dbReference type="GO" id="GO:0005829">
    <property type="term" value="C:cytosol"/>
    <property type="evidence" value="ECO:0007669"/>
    <property type="project" value="TreeGrafter"/>
</dbReference>
<protein>
    <submittedName>
        <fullName evidence="2">6-phosphogluconolactonase</fullName>
    </submittedName>
</protein>
<dbReference type="AlphaFoldDB" id="F8FQD6"/>
<dbReference type="InterPro" id="IPR050282">
    <property type="entry name" value="Cycloisomerase_2"/>
</dbReference>
<evidence type="ECO:0000313" key="3">
    <source>
        <dbReference type="Proteomes" id="UP000006620"/>
    </source>
</evidence>
<dbReference type="RefSeq" id="WP_013914363.1">
    <property type="nucleotide sequence ID" value="NC_015690.1"/>
</dbReference>
<reference evidence="3" key="1">
    <citation type="submission" date="2011-06" db="EMBL/GenBank/DDBJ databases">
        <title>Complete genome sequence of Paenibacillus mucilaginosus KNP414.</title>
        <authorList>
            <person name="Wang J."/>
            <person name="Hu S."/>
            <person name="Hu X."/>
            <person name="Zhang B."/>
            <person name="Dong D."/>
            <person name="Zhang S."/>
            <person name="Zhao K."/>
            <person name="Wu D."/>
        </authorList>
    </citation>
    <scope>NUCLEOTIDE SEQUENCE [LARGE SCALE GENOMIC DNA]</scope>
    <source>
        <strain evidence="3">KNP414</strain>
    </source>
</reference>
<dbReference type="GO" id="GO:0017057">
    <property type="term" value="F:6-phosphogluconolactonase activity"/>
    <property type="evidence" value="ECO:0007669"/>
    <property type="project" value="TreeGrafter"/>
</dbReference>
<comment type="similarity">
    <text evidence="1">Belongs to the cycloisomerase 2 family.</text>
</comment>
<gene>
    <name evidence="2" type="ordered locus">KNP414_00593</name>
</gene>
<dbReference type="HOGENOM" id="CLU_038716_5_1_9"/>
<sequence length="359" mass="38709">MSLGQEKGIRMYIGTYSEEGEDSLFLVTMDSETGELQRQAAYAEVQSPSFVIRNEAGDRLYCVSEIDIEGRAGGGAAAYRIDPLTGEASFLGRQDVQGAAPCHLALVPGERRLVVANYSSGNVSVRGIGPGGELLELAEAHRHTGSSVHADRQGEPHPHCIVIREGFVYVPDLGKDRIVTYRLAGDAVEGILVPHAEAAVHAGAGPRHLVFHATLPYAYVANELDSTVTVFAADPAEGKLTEREAVFTLPEGYKGESYVADIHIHPNGRYLYVSNRGHDSIAVFEINQETGALRAVQHQSTLGRFPRNFAVTPDGRFLLAANQNSDSITVLEIREAGGNLSPAGRELSLPKPVCIRFLP</sequence>
<evidence type="ECO:0000256" key="1">
    <source>
        <dbReference type="ARBA" id="ARBA00005564"/>
    </source>
</evidence>